<sequence>MPEPRTITVPLTPPQSVESTTAQVWDGSDPDAAAIVLAHGAGTDMTHRLMQRHAADLVGRGHAVALFNFAYTERGGRRPDPAPRLEQAWRDVIAALRPALGADRPLVIGGRSMGGRIASMVAVDAESLGVDGVACLAYPLHPPGKPEKLRVAHWPSLTRPILLLSGDRDSLAPLDSLRAQLEAAMPDGLATLHVVAGADHSYRVRKSDGRTEDEVCIEVADVISDWSQQLRTG</sequence>
<dbReference type="InterPro" id="IPR046879">
    <property type="entry name" value="KANL3/Tex30_Abhydrolase"/>
</dbReference>
<dbReference type="AlphaFoldDB" id="A0A346XUY4"/>
<gene>
    <name evidence="2" type="ORF">DVS28_a1332</name>
</gene>
<protein>
    <recommendedName>
        <fullName evidence="1">KANL3/Tex30 alpha/beta hydrolase-like domain-containing protein</fullName>
    </recommendedName>
</protein>
<proteinExistence type="predicted"/>
<name>A0A346XUY4_9ACTN</name>
<evidence type="ECO:0000259" key="1">
    <source>
        <dbReference type="Pfam" id="PF20408"/>
    </source>
</evidence>
<dbReference type="Pfam" id="PF20408">
    <property type="entry name" value="Abhydrolase_11"/>
    <property type="match status" value="1"/>
</dbReference>
<feature type="domain" description="KANL3/Tex30 alpha/beta hydrolase-like" evidence="1">
    <location>
        <begin position="32"/>
        <end position="227"/>
    </location>
</feature>
<dbReference type="InterPro" id="IPR029058">
    <property type="entry name" value="AB_hydrolase_fold"/>
</dbReference>
<reference evidence="2 3" key="1">
    <citation type="submission" date="2018-09" db="EMBL/GenBank/DDBJ databases">
        <title>Complete genome sequence of Euzebya sp. DY32-46 isolated from seawater of Pacific Ocean.</title>
        <authorList>
            <person name="Xu L."/>
            <person name="Wu Y.-H."/>
            <person name="Xu X.-W."/>
        </authorList>
    </citation>
    <scope>NUCLEOTIDE SEQUENCE [LARGE SCALE GENOMIC DNA]</scope>
    <source>
        <strain evidence="2 3">DY32-46</strain>
    </source>
</reference>
<dbReference type="PANTHER" id="PTHR13136:SF11">
    <property type="entry name" value="TESTIS-EXPRESSED PROTEIN 30"/>
    <property type="match status" value="1"/>
</dbReference>
<dbReference type="SUPFAM" id="SSF53474">
    <property type="entry name" value="alpha/beta-Hydrolases"/>
    <property type="match status" value="1"/>
</dbReference>
<accession>A0A346XUY4</accession>
<dbReference type="InterPro" id="IPR026555">
    <property type="entry name" value="NSL3/Tex30"/>
</dbReference>
<evidence type="ECO:0000313" key="3">
    <source>
        <dbReference type="Proteomes" id="UP000264006"/>
    </source>
</evidence>
<dbReference type="KEGG" id="euz:DVS28_a1332"/>
<dbReference type="PANTHER" id="PTHR13136">
    <property type="entry name" value="TESTIS DEVELOPMENT PROTEIN PRTD"/>
    <property type="match status" value="1"/>
</dbReference>
<dbReference type="RefSeq" id="WP_216826442.1">
    <property type="nucleotide sequence ID" value="NZ_CP031165.1"/>
</dbReference>
<dbReference type="Gene3D" id="3.40.50.1820">
    <property type="entry name" value="alpha/beta hydrolase"/>
    <property type="match status" value="1"/>
</dbReference>
<keyword evidence="3" id="KW-1185">Reference proteome</keyword>
<evidence type="ECO:0000313" key="2">
    <source>
        <dbReference type="EMBL" id="AXV06031.1"/>
    </source>
</evidence>
<dbReference type="EMBL" id="CP031165">
    <property type="protein sequence ID" value="AXV06031.1"/>
    <property type="molecule type" value="Genomic_DNA"/>
</dbReference>
<dbReference type="Proteomes" id="UP000264006">
    <property type="component" value="Chromosome"/>
</dbReference>
<organism evidence="2 3">
    <name type="scientific">Euzebya pacifica</name>
    <dbReference type="NCBI Taxonomy" id="1608957"/>
    <lineage>
        <taxon>Bacteria</taxon>
        <taxon>Bacillati</taxon>
        <taxon>Actinomycetota</taxon>
        <taxon>Nitriliruptoria</taxon>
        <taxon>Euzebyales</taxon>
    </lineage>
</organism>